<comment type="caution">
    <text evidence="6">The sequence shown here is derived from an EMBL/GenBank/DDBJ whole genome shotgun (WGS) entry which is preliminary data.</text>
</comment>
<dbReference type="VEuPathDB" id="FungiDB:LCOR_07407.1"/>
<sequence length="262" mass="30167">MVHASTSSSKIPRPMNCFLAFRLEKQQEIISRCPGANHRDISKIIAKWWKSMPDEEKEPYRERARLAKNEHAKRYPNYKYQPQKRQGKKTRKYMRRSRDRFTSRVEENNRIMEQLYDNPRILEEEGHKIAIAGLSPFSDYSLESPTTAASASPHFGVTQVDLHANFHDPLITHCLENQTFYALPMTLDNTVDFFINNSNESLSSSLPPSPSSDYSAQGLFLNLPLLDQDVVSDNYDTSRINLMTAYELLGNQCIPPTTGTWF</sequence>
<dbReference type="InterPro" id="IPR051356">
    <property type="entry name" value="SOX/SOX-like_TF"/>
</dbReference>
<dbReference type="Gene3D" id="1.10.30.10">
    <property type="entry name" value="High mobility group box domain"/>
    <property type="match status" value="1"/>
</dbReference>
<dbReference type="SMART" id="SM00398">
    <property type="entry name" value="HMG"/>
    <property type="match status" value="1"/>
</dbReference>
<protein>
    <recommendedName>
        <fullName evidence="5">HMG box domain-containing protein</fullName>
    </recommendedName>
</protein>
<feature type="DNA-binding region" description="HMG box" evidence="3">
    <location>
        <begin position="11"/>
        <end position="79"/>
    </location>
</feature>
<gene>
    <name evidence="6" type="ORF">LCOR_07407.1</name>
</gene>
<evidence type="ECO:0000256" key="4">
    <source>
        <dbReference type="SAM" id="MobiDB-lite"/>
    </source>
</evidence>
<dbReference type="Proteomes" id="UP000027586">
    <property type="component" value="Unassembled WGS sequence"/>
</dbReference>
<feature type="domain" description="HMG box" evidence="5">
    <location>
        <begin position="11"/>
        <end position="79"/>
    </location>
</feature>
<evidence type="ECO:0000259" key="5">
    <source>
        <dbReference type="PROSITE" id="PS50118"/>
    </source>
</evidence>
<feature type="compositionally biased region" description="Basic residues" evidence="4">
    <location>
        <begin position="85"/>
        <end position="98"/>
    </location>
</feature>
<evidence type="ECO:0000256" key="3">
    <source>
        <dbReference type="PROSITE-ProRule" id="PRU00267"/>
    </source>
</evidence>
<proteinExistence type="predicted"/>
<evidence type="ECO:0000256" key="1">
    <source>
        <dbReference type="ARBA" id="ARBA00023125"/>
    </source>
</evidence>
<name>A0A068S241_9FUNG</name>
<organism evidence="6 7">
    <name type="scientific">Lichtheimia corymbifera JMRC:FSU:9682</name>
    <dbReference type="NCBI Taxonomy" id="1263082"/>
    <lineage>
        <taxon>Eukaryota</taxon>
        <taxon>Fungi</taxon>
        <taxon>Fungi incertae sedis</taxon>
        <taxon>Mucoromycota</taxon>
        <taxon>Mucoromycotina</taxon>
        <taxon>Mucoromycetes</taxon>
        <taxon>Mucorales</taxon>
        <taxon>Lichtheimiaceae</taxon>
        <taxon>Lichtheimia</taxon>
    </lineage>
</organism>
<dbReference type="PANTHER" id="PTHR45789:SF2">
    <property type="entry name" value="FI18025P1"/>
    <property type="match status" value="1"/>
</dbReference>
<reference evidence="6" key="1">
    <citation type="submission" date="2013-08" db="EMBL/GenBank/DDBJ databases">
        <title>Gene expansion shapes genome architecture in the human pathogen Lichtheimia corymbifera: an evolutionary genomics analysis in the ancient terrestrial Mucorales (Mucoromycotina).</title>
        <authorList>
            <person name="Schwartze V.U."/>
            <person name="Winter S."/>
            <person name="Shelest E."/>
            <person name="Marcet-Houben M."/>
            <person name="Horn F."/>
            <person name="Wehner S."/>
            <person name="Hoffmann K."/>
            <person name="Riege K."/>
            <person name="Sammeth M."/>
            <person name="Nowrousian M."/>
            <person name="Valiante V."/>
            <person name="Linde J."/>
            <person name="Jacobsen I.D."/>
            <person name="Marz M."/>
            <person name="Brakhage A.A."/>
            <person name="Gabaldon T."/>
            <person name="Bocker S."/>
            <person name="Voigt K."/>
        </authorList>
    </citation>
    <scope>NUCLEOTIDE SEQUENCE [LARGE SCALE GENOMIC DNA]</scope>
    <source>
        <strain evidence="6">FSU 9682</strain>
    </source>
</reference>
<dbReference type="Pfam" id="PF00505">
    <property type="entry name" value="HMG_box"/>
    <property type="match status" value="1"/>
</dbReference>
<keyword evidence="2 3" id="KW-0539">Nucleus</keyword>
<evidence type="ECO:0000256" key="2">
    <source>
        <dbReference type="ARBA" id="ARBA00023242"/>
    </source>
</evidence>
<dbReference type="OrthoDB" id="6247875at2759"/>
<dbReference type="GO" id="GO:0000978">
    <property type="term" value="F:RNA polymerase II cis-regulatory region sequence-specific DNA binding"/>
    <property type="evidence" value="ECO:0007669"/>
    <property type="project" value="TreeGrafter"/>
</dbReference>
<dbReference type="GO" id="GO:0005634">
    <property type="term" value="C:nucleus"/>
    <property type="evidence" value="ECO:0007669"/>
    <property type="project" value="UniProtKB-UniRule"/>
</dbReference>
<feature type="region of interest" description="Disordered" evidence="4">
    <location>
        <begin position="81"/>
        <end position="102"/>
    </location>
</feature>
<keyword evidence="7" id="KW-1185">Reference proteome</keyword>
<dbReference type="EMBL" id="CBTN010000036">
    <property type="protein sequence ID" value="CDH56349.1"/>
    <property type="molecule type" value="Genomic_DNA"/>
</dbReference>
<dbReference type="PROSITE" id="PS50118">
    <property type="entry name" value="HMG_BOX_2"/>
    <property type="match status" value="1"/>
</dbReference>
<dbReference type="GO" id="GO:0000981">
    <property type="term" value="F:DNA-binding transcription factor activity, RNA polymerase II-specific"/>
    <property type="evidence" value="ECO:0007669"/>
    <property type="project" value="TreeGrafter"/>
</dbReference>
<dbReference type="STRING" id="1263082.A0A068S241"/>
<evidence type="ECO:0000313" key="6">
    <source>
        <dbReference type="EMBL" id="CDH56349.1"/>
    </source>
</evidence>
<dbReference type="CDD" id="cd01389">
    <property type="entry name" value="HMG-box_ROX1-like"/>
    <property type="match status" value="1"/>
</dbReference>
<keyword evidence="1 3" id="KW-0238">DNA-binding</keyword>
<dbReference type="AlphaFoldDB" id="A0A068S241"/>
<evidence type="ECO:0000313" key="7">
    <source>
        <dbReference type="Proteomes" id="UP000027586"/>
    </source>
</evidence>
<dbReference type="InterPro" id="IPR036910">
    <property type="entry name" value="HMG_box_dom_sf"/>
</dbReference>
<accession>A0A068S241</accession>
<dbReference type="InterPro" id="IPR009071">
    <property type="entry name" value="HMG_box_dom"/>
</dbReference>
<dbReference type="SUPFAM" id="SSF47095">
    <property type="entry name" value="HMG-box"/>
    <property type="match status" value="1"/>
</dbReference>
<dbReference type="PANTHER" id="PTHR45789">
    <property type="entry name" value="FI18025P1"/>
    <property type="match status" value="1"/>
</dbReference>